<dbReference type="OrthoDB" id="329835at2759"/>
<dbReference type="EMBL" id="CAJNJA010025486">
    <property type="protein sequence ID" value="CAE7544052.1"/>
    <property type="molecule type" value="Genomic_DNA"/>
</dbReference>
<dbReference type="Proteomes" id="UP000601435">
    <property type="component" value="Unassembled WGS sequence"/>
</dbReference>
<dbReference type="InterPro" id="IPR057326">
    <property type="entry name" value="KR_dom"/>
</dbReference>
<keyword evidence="1" id="KW-0596">Phosphopantetheine</keyword>
<feature type="domain" description="Ketoreductase" evidence="4">
    <location>
        <begin position="2"/>
        <end position="149"/>
    </location>
</feature>
<name>A0A812TY82_9DINO</name>
<organism evidence="5 6">
    <name type="scientific">Symbiodinium necroappetens</name>
    <dbReference type="NCBI Taxonomy" id="1628268"/>
    <lineage>
        <taxon>Eukaryota</taxon>
        <taxon>Sar</taxon>
        <taxon>Alveolata</taxon>
        <taxon>Dinophyceae</taxon>
        <taxon>Suessiales</taxon>
        <taxon>Symbiodiniaceae</taxon>
        <taxon>Symbiodinium</taxon>
    </lineage>
</organism>
<dbReference type="GO" id="GO:0004312">
    <property type="term" value="F:fatty acid synthase activity"/>
    <property type="evidence" value="ECO:0007669"/>
    <property type="project" value="TreeGrafter"/>
</dbReference>
<proteinExistence type="predicted"/>
<sequence length="263" mass="28541">MKVPAAQGTEERMEALRSSGVNVVVEACDVAEESSVLALLERIQDTHGPLRVVVHASGLIEDRSIYDQDADSFRKVFEPKALGAWHLHRHTMGDRLHAFVLCSSVAALFGSRGQANYAAASGYLDELARLRTAHDLPAVSLQWPGVSGRRVLSSLDKKTAKSSISLTVVRQVFKLAVAGAKDPGEPVQAVLPGAYLSPTSTTVRSLLEPLLARRKAWQAGFLPSSRKPRLHVSNARGCGELLQDHMHKGARDRRCKAEPLQSA</sequence>
<dbReference type="PANTHER" id="PTHR43775">
    <property type="entry name" value="FATTY ACID SYNTHASE"/>
    <property type="match status" value="1"/>
</dbReference>
<dbReference type="SMART" id="SM00822">
    <property type="entry name" value="PKS_KR"/>
    <property type="match status" value="1"/>
</dbReference>
<dbReference type="InterPro" id="IPR036291">
    <property type="entry name" value="NAD(P)-bd_dom_sf"/>
</dbReference>
<evidence type="ECO:0000256" key="1">
    <source>
        <dbReference type="ARBA" id="ARBA00022450"/>
    </source>
</evidence>
<accession>A0A812TY82</accession>
<evidence type="ECO:0000256" key="3">
    <source>
        <dbReference type="SAM" id="MobiDB-lite"/>
    </source>
</evidence>
<dbReference type="Gene3D" id="3.40.50.720">
    <property type="entry name" value="NAD(P)-binding Rossmann-like Domain"/>
    <property type="match status" value="1"/>
</dbReference>
<gene>
    <name evidence="5" type="primary">pks15/1</name>
    <name evidence="5" type="ORF">SNEC2469_LOCUS15660</name>
</gene>
<dbReference type="SUPFAM" id="SSF51735">
    <property type="entry name" value="NAD(P)-binding Rossmann-fold domains"/>
    <property type="match status" value="1"/>
</dbReference>
<dbReference type="AlphaFoldDB" id="A0A812TY82"/>
<dbReference type="Pfam" id="PF08659">
    <property type="entry name" value="KR"/>
    <property type="match status" value="1"/>
</dbReference>
<evidence type="ECO:0000313" key="6">
    <source>
        <dbReference type="Proteomes" id="UP000601435"/>
    </source>
</evidence>
<dbReference type="GO" id="GO:0006633">
    <property type="term" value="P:fatty acid biosynthetic process"/>
    <property type="evidence" value="ECO:0007669"/>
    <property type="project" value="TreeGrafter"/>
</dbReference>
<keyword evidence="2" id="KW-0597">Phosphoprotein</keyword>
<keyword evidence="6" id="KW-1185">Reference proteome</keyword>
<comment type="caution">
    <text evidence="5">The sequence shown here is derived from an EMBL/GenBank/DDBJ whole genome shotgun (WGS) entry which is preliminary data.</text>
</comment>
<evidence type="ECO:0000313" key="5">
    <source>
        <dbReference type="EMBL" id="CAE7544052.1"/>
    </source>
</evidence>
<reference evidence="5" key="1">
    <citation type="submission" date="2021-02" db="EMBL/GenBank/DDBJ databases">
        <authorList>
            <person name="Dougan E. K."/>
            <person name="Rhodes N."/>
            <person name="Thang M."/>
            <person name="Chan C."/>
        </authorList>
    </citation>
    <scope>NUCLEOTIDE SEQUENCE</scope>
</reference>
<feature type="region of interest" description="Disordered" evidence="3">
    <location>
        <begin position="243"/>
        <end position="263"/>
    </location>
</feature>
<protein>
    <submittedName>
        <fullName evidence="5">Pks15/1 protein</fullName>
    </submittedName>
</protein>
<evidence type="ECO:0000259" key="4">
    <source>
        <dbReference type="SMART" id="SM00822"/>
    </source>
</evidence>
<dbReference type="PANTHER" id="PTHR43775:SF37">
    <property type="entry name" value="SI:DKEY-61P9.11"/>
    <property type="match status" value="1"/>
</dbReference>
<dbReference type="InterPro" id="IPR050091">
    <property type="entry name" value="PKS_NRPS_Biosynth_Enz"/>
</dbReference>
<evidence type="ECO:0000256" key="2">
    <source>
        <dbReference type="ARBA" id="ARBA00022553"/>
    </source>
</evidence>
<dbReference type="InterPro" id="IPR013968">
    <property type="entry name" value="PKS_KR"/>
</dbReference>